<dbReference type="InterPro" id="IPR001917">
    <property type="entry name" value="Aminotrans_II_pyridoxalP_BS"/>
</dbReference>
<organism evidence="6 7">
    <name type="scientific">Acaryochloris marina (strain MBIC 11017)</name>
    <dbReference type="NCBI Taxonomy" id="329726"/>
    <lineage>
        <taxon>Bacteria</taxon>
        <taxon>Bacillati</taxon>
        <taxon>Cyanobacteriota</taxon>
        <taxon>Cyanophyceae</taxon>
        <taxon>Acaryochloridales</taxon>
        <taxon>Acaryochloridaceae</taxon>
        <taxon>Acaryochloris</taxon>
    </lineage>
</organism>
<keyword evidence="3 4" id="KW-0663">Pyridoxal phosphate</keyword>
<keyword evidence="6" id="KW-0032">Aminotransferase</keyword>
<dbReference type="eggNOG" id="COG0156">
    <property type="taxonomic scope" value="Bacteria"/>
</dbReference>
<dbReference type="GO" id="GO:0030170">
    <property type="term" value="F:pyridoxal phosphate binding"/>
    <property type="evidence" value="ECO:0007669"/>
    <property type="project" value="InterPro"/>
</dbReference>
<dbReference type="InterPro" id="IPR004839">
    <property type="entry name" value="Aminotransferase_I/II_large"/>
</dbReference>
<evidence type="ECO:0000256" key="3">
    <source>
        <dbReference type="ARBA" id="ARBA00022898"/>
    </source>
</evidence>
<evidence type="ECO:0000259" key="5">
    <source>
        <dbReference type="Pfam" id="PF00155"/>
    </source>
</evidence>
<gene>
    <name evidence="6" type="ordered locus">AM1_0726</name>
</gene>
<dbReference type="AlphaFoldDB" id="B0CF85"/>
<keyword evidence="2 6" id="KW-0808">Transferase</keyword>
<evidence type="ECO:0000256" key="1">
    <source>
        <dbReference type="ARBA" id="ARBA00001933"/>
    </source>
</evidence>
<dbReference type="Pfam" id="PF00155">
    <property type="entry name" value="Aminotran_1_2"/>
    <property type="match status" value="1"/>
</dbReference>
<dbReference type="Gene3D" id="3.40.640.10">
    <property type="entry name" value="Type I PLP-dependent aspartate aminotransferase-like (Major domain)"/>
    <property type="match status" value="1"/>
</dbReference>
<dbReference type="PANTHER" id="PTHR13693:SF3">
    <property type="entry name" value="LD36009P"/>
    <property type="match status" value="1"/>
</dbReference>
<dbReference type="Proteomes" id="UP000000268">
    <property type="component" value="Chromosome"/>
</dbReference>
<dbReference type="CDD" id="cd06454">
    <property type="entry name" value="KBL_like"/>
    <property type="match status" value="1"/>
</dbReference>
<protein>
    <submittedName>
        <fullName evidence="6">Aminotransferase</fullName>
    </submittedName>
</protein>
<dbReference type="GO" id="GO:0008483">
    <property type="term" value="F:transaminase activity"/>
    <property type="evidence" value="ECO:0007669"/>
    <property type="project" value="UniProtKB-KW"/>
</dbReference>
<comment type="similarity">
    <text evidence="4">Belongs to the class-II pyridoxal-phosphate-dependent aminotransferase family.</text>
</comment>
<evidence type="ECO:0000313" key="7">
    <source>
        <dbReference type="Proteomes" id="UP000000268"/>
    </source>
</evidence>
<dbReference type="InterPro" id="IPR050087">
    <property type="entry name" value="AON_synthase_class-II"/>
</dbReference>
<reference evidence="6 7" key="1">
    <citation type="journal article" date="2008" name="Proc. Natl. Acad. Sci. U.S.A.">
        <title>Niche adaptation and genome expansion in the chlorophyll d-producing cyanobacterium Acaryochloris marina.</title>
        <authorList>
            <person name="Swingley W.D."/>
            <person name="Chen M."/>
            <person name="Cheung P.C."/>
            <person name="Conrad A.L."/>
            <person name="Dejesa L.C."/>
            <person name="Hao J."/>
            <person name="Honchak B.M."/>
            <person name="Karbach L.E."/>
            <person name="Kurdoglu A."/>
            <person name="Lahiri S."/>
            <person name="Mastrian S.D."/>
            <person name="Miyashita H."/>
            <person name="Page L."/>
            <person name="Ramakrishna P."/>
            <person name="Satoh S."/>
            <person name="Sattley W.M."/>
            <person name="Shimada Y."/>
            <person name="Taylor H.L."/>
            <person name="Tomo T."/>
            <person name="Tsuchiya T."/>
            <person name="Wang Z.T."/>
            <person name="Raymond J."/>
            <person name="Mimuro M."/>
            <person name="Blankenship R.E."/>
            <person name="Touchman J.W."/>
        </authorList>
    </citation>
    <scope>NUCLEOTIDE SEQUENCE [LARGE SCALE GENOMIC DNA]</scope>
    <source>
        <strain evidence="7">MBIC 11017</strain>
    </source>
</reference>
<dbReference type="InterPro" id="IPR015424">
    <property type="entry name" value="PyrdxlP-dep_Trfase"/>
</dbReference>
<keyword evidence="7" id="KW-1185">Reference proteome</keyword>
<dbReference type="OrthoDB" id="9807157at2"/>
<dbReference type="SUPFAM" id="SSF53383">
    <property type="entry name" value="PLP-dependent transferases"/>
    <property type="match status" value="1"/>
</dbReference>
<dbReference type="RefSeq" id="WP_012161357.1">
    <property type="nucleotide sequence ID" value="NC_009925.1"/>
</dbReference>
<dbReference type="InterPro" id="IPR015421">
    <property type="entry name" value="PyrdxlP-dep_Trfase_major"/>
</dbReference>
<dbReference type="EMBL" id="CP000828">
    <property type="protein sequence ID" value="ABW25772.1"/>
    <property type="molecule type" value="Genomic_DNA"/>
</dbReference>
<dbReference type="PANTHER" id="PTHR13693">
    <property type="entry name" value="CLASS II AMINOTRANSFERASE/8-AMINO-7-OXONONANOATE SYNTHASE"/>
    <property type="match status" value="1"/>
</dbReference>
<evidence type="ECO:0000313" key="6">
    <source>
        <dbReference type="EMBL" id="ABW25772.1"/>
    </source>
</evidence>
<feature type="domain" description="Aminotransferase class I/classII large" evidence="5">
    <location>
        <begin position="84"/>
        <end position="428"/>
    </location>
</feature>
<dbReference type="KEGG" id="amr:AM1_0726"/>
<dbReference type="Gene3D" id="3.90.1150.10">
    <property type="entry name" value="Aspartate Aminotransferase, domain 1"/>
    <property type="match status" value="1"/>
</dbReference>
<name>B0CF85_ACAM1</name>
<evidence type="ECO:0000256" key="4">
    <source>
        <dbReference type="RuleBase" id="RU003693"/>
    </source>
</evidence>
<comment type="cofactor">
    <cofactor evidence="1 4">
        <name>pyridoxal 5'-phosphate</name>
        <dbReference type="ChEBI" id="CHEBI:597326"/>
    </cofactor>
</comment>
<sequence length="441" mass="48579">MSNSSNSLDHLSAEEKRELLAELLQKKADAEPEIPPEHYRFDLYPEYLQLKEQQAQLQANDIRNPYFSVHEGIARDTTRIDGKELINFSSYNYLGLAGHPTVSETAKQAIDRYGTSVSASRPVSGEKPLHLELEQGIADFIGVDDAVLYVAGHGTNVTTIGHLFGRNDLILYDAYSHNSIFLGCVLSGARAMSFAHNDVADLERLLKQHRHRYQRVLVVIEGVYSADGDIPELPKFIELKERHKAFLMVDEAHSIGVLGEHGQGISEHFGIDPKTVDIWMGTLSKSFASCGGYIAGSQPLIEYLKCTAPGFIYSIGITPANTAASLAALQVLKQEPERVARLHARAQLFLDLAKEKGLNTGTSHGSAVIPVMVGETLKALHLSQQLFHQGINVQPMTFPVVPQNEARLRFFLSSTHTEAQIRQTVETLAAALAHIETEIPA</sequence>
<proteinExistence type="inferred from homology"/>
<dbReference type="InterPro" id="IPR015422">
    <property type="entry name" value="PyrdxlP-dep_Trfase_small"/>
</dbReference>
<evidence type="ECO:0000256" key="2">
    <source>
        <dbReference type="ARBA" id="ARBA00022679"/>
    </source>
</evidence>
<accession>B0CF85</accession>
<dbReference type="PROSITE" id="PS00599">
    <property type="entry name" value="AA_TRANSFER_CLASS_2"/>
    <property type="match status" value="1"/>
</dbReference>
<dbReference type="HOGENOM" id="CLU_015846_11_3_3"/>
<dbReference type="STRING" id="329726.AM1_0726"/>